<dbReference type="EMBL" id="OX597816">
    <property type="protein sequence ID" value="CAI9719790.1"/>
    <property type="molecule type" value="Genomic_DNA"/>
</dbReference>
<reference evidence="1" key="1">
    <citation type="submission" date="2023-08" db="EMBL/GenBank/DDBJ databases">
        <authorList>
            <person name="Alioto T."/>
            <person name="Alioto T."/>
            <person name="Gomez Garrido J."/>
        </authorList>
    </citation>
    <scope>NUCLEOTIDE SEQUENCE</scope>
</reference>
<sequence length="109" mass="12737">MLPSSLDSTDIHVFMHASLCTHVSMCTWICRQIWMFSCMHICASVRHTYSSSFFLCHTHTLTHTHTHNFRLNSLSNTYIIQCLHAYMQTDMAYLQTMYSKRLHALSCSK</sequence>
<organism evidence="1 2">
    <name type="scientific">Octopus vulgaris</name>
    <name type="common">Common octopus</name>
    <dbReference type="NCBI Taxonomy" id="6645"/>
    <lineage>
        <taxon>Eukaryota</taxon>
        <taxon>Metazoa</taxon>
        <taxon>Spiralia</taxon>
        <taxon>Lophotrochozoa</taxon>
        <taxon>Mollusca</taxon>
        <taxon>Cephalopoda</taxon>
        <taxon>Coleoidea</taxon>
        <taxon>Octopodiformes</taxon>
        <taxon>Octopoda</taxon>
        <taxon>Incirrata</taxon>
        <taxon>Octopodidae</taxon>
        <taxon>Octopus</taxon>
    </lineage>
</organism>
<protein>
    <submittedName>
        <fullName evidence="1">Uncharacterized protein</fullName>
    </submittedName>
</protein>
<dbReference type="Proteomes" id="UP001162480">
    <property type="component" value="Chromosome 3"/>
</dbReference>
<evidence type="ECO:0000313" key="1">
    <source>
        <dbReference type="EMBL" id="CAI9719790.1"/>
    </source>
</evidence>
<evidence type="ECO:0000313" key="2">
    <source>
        <dbReference type="Proteomes" id="UP001162480"/>
    </source>
</evidence>
<name>A0AA36AP81_OCTVU</name>
<accession>A0AA36AP81</accession>
<gene>
    <name evidence="1" type="ORF">OCTVUL_1B005714</name>
</gene>
<dbReference type="AlphaFoldDB" id="A0AA36AP81"/>
<keyword evidence="2" id="KW-1185">Reference proteome</keyword>
<proteinExistence type="predicted"/>